<dbReference type="InterPro" id="IPR036615">
    <property type="entry name" value="Mur_ligase_C_dom_sf"/>
</dbReference>
<evidence type="ECO:0000256" key="6">
    <source>
        <dbReference type="ARBA" id="ARBA00022840"/>
    </source>
</evidence>
<feature type="binding site" evidence="11">
    <location>
        <position position="464"/>
    </location>
    <ligand>
        <name>meso-2,6-diaminopimelate</name>
        <dbReference type="ChEBI" id="CHEBI:57791"/>
    </ligand>
</feature>
<dbReference type="EC" id="6.3.2.13" evidence="11"/>
<dbReference type="RefSeq" id="WP_128384475.1">
    <property type="nucleotide sequence ID" value="NZ_CP035033.1"/>
</dbReference>
<dbReference type="Proteomes" id="UP000285478">
    <property type="component" value="Chromosome"/>
</dbReference>
<dbReference type="SUPFAM" id="SSF63418">
    <property type="entry name" value="MurE/MurF N-terminal domain"/>
    <property type="match status" value="1"/>
</dbReference>
<dbReference type="NCBIfam" id="NF001126">
    <property type="entry name" value="PRK00139.1-4"/>
    <property type="match status" value="1"/>
</dbReference>
<dbReference type="Gene3D" id="3.90.190.20">
    <property type="entry name" value="Mur ligase, C-terminal domain"/>
    <property type="match status" value="1"/>
</dbReference>
<dbReference type="InterPro" id="IPR005761">
    <property type="entry name" value="UDP-N-AcMur-Glu-dNH2Pim_ligase"/>
</dbReference>
<feature type="domain" description="Mur ligase central" evidence="15">
    <location>
        <begin position="113"/>
        <end position="312"/>
    </location>
</feature>
<dbReference type="Pfam" id="PF02875">
    <property type="entry name" value="Mur_ligase_C"/>
    <property type="match status" value="1"/>
</dbReference>
<keyword evidence="3 11" id="KW-0436">Ligase</keyword>
<sequence length="495" mass="53080">MKTLSALCDFLRLEVSGVADHSVTRLTIDSRQVDVGTVFVALPGASCHGMTFAGQAEQAGASAILTDAAGLADFDVSGLKCPVYSVPNLQNRLPDLAKWFYDDPSRRVKIIGITGTNGKTSTSHYIGQLLQSAGYKVALMGTLGNGLIGDLQPSRNTTLEVLVLNEWLAHFAEQQVDYVVMEVSSHAVSLNRIAGLQFDVVALTQVTRDHLDFHGSEAGYRAAKKQLFEAYPSRCQVLNLEDETGADLAEKAHQSILTYAQVAPNADVRLQSVSFQPTGLKGRLQLPVGECDFDLPLMGGFNVENLLCAVSCAWCCGLESGDIQKAVTHLRAVPGRMEVLTRSNQPTVVIDYAHTPDALQAALAAVGQHLPTGQNDLWVVFGCGGDRDKGKRPLMGQVAAQLSGHVILTDDNPRSESPEAIVADIQAGFDKPADVIHDREQAIATAIQQAGPQAVVVVAGKGHEDYQEINGQRWPMSDQGAVEKAFQSLSRQGEA</sequence>
<dbReference type="GO" id="GO:0000287">
    <property type="term" value="F:magnesium ion binding"/>
    <property type="evidence" value="ECO:0007669"/>
    <property type="project" value="UniProtKB-UniRule"/>
</dbReference>
<comment type="caution">
    <text evidence="11">Lacks conserved residue(s) required for the propagation of feature annotation.</text>
</comment>
<dbReference type="GO" id="GO:0009252">
    <property type="term" value="P:peptidoglycan biosynthetic process"/>
    <property type="evidence" value="ECO:0007669"/>
    <property type="project" value="UniProtKB-UniRule"/>
</dbReference>
<dbReference type="Gene3D" id="3.40.1190.10">
    <property type="entry name" value="Mur-like, catalytic domain"/>
    <property type="match status" value="1"/>
</dbReference>
<dbReference type="Pfam" id="PF08245">
    <property type="entry name" value="Mur_ligase_M"/>
    <property type="match status" value="1"/>
</dbReference>
<dbReference type="InterPro" id="IPR004101">
    <property type="entry name" value="Mur_ligase_C"/>
</dbReference>
<evidence type="ECO:0000256" key="9">
    <source>
        <dbReference type="ARBA" id="ARBA00023306"/>
    </source>
</evidence>
<dbReference type="HAMAP" id="MF_00208">
    <property type="entry name" value="MurE"/>
    <property type="match status" value="1"/>
</dbReference>
<name>A0A410H1L8_9GAMM</name>
<dbReference type="GO" id="GO:0051301">
    <property type="term" value="P:cell division"/>
    <property type="evidence" value="ECO:0007669"/>
    <property type="project" value="UniProtKB-KW"/>
</dbReference>
<dbReference type="InterPro" id="IPR018109">
    <property type="entry name" value="Folylpolyglutamate_synth_CS"/>
</dbReference>
<keyword evidence="7 11" id="KW-0133">Cell shape</keyword>
<comment type="function">
    <text evidence="11">Catalyzes the addition of meso-diaminopimelic acid to the nucleotide precursor UDP-N-acetylmuramoyl-L-alanyl-D-glutamate (UMAG) in the biosynthesis of bacterial cell-wall peptidoglycan.</text>
</comment>
<evidence type="ECO:0000256" key="10">
    <source>
        <dbReference type="ARBA" id="ARBA00023316"/>
    </source>
</evidence>
<dbReference type="PANTHER" id="PTHR23135:SF4">
    <property type="entry name" value="UDP-N-ACETYLMURAMOYL-L-ALANYL-D-GLUTAMATE--2,6-DIAMINOPIMELATE LIGASE MURE HOMOLOG, CHLOROPLASTIC"/>
    <property type="match status" value="1"/>
</dbReference>
<comment type="subcellular location">
    <subcellularLocation>
        <location evidence="11 12">Cytoplasm</location>
    </subcellularLocation>
</comment>
<dbReference type="InterPro" id="IPR036565">
    <property type="entry name" value="Mur-like_cat_sf"/>
</dbReference>
<evidence type="ECO:0000256" key="1">
    <source>
        <dbReference type="ARBA" id="ARBA00005898"/>
    </source>
</evidence>
<dbReference type="GO" id="GO:0008765">
    <property type="term" value="F:UDP-N-acetylmuramoylalanyl-D-glutamate-2,6-diaminopimelate ligase activity"/>
    <property type="evidence" value="ECO:0007669"/>
    <property type="project" value="UniProtKB-UniRule"/>
</dbReference>
<feature type="binding site" evidence="11">
    <location>
        <position position="184"/>
    </location>
    <ligand>
        <name>UDP-N-acetyl-alpha-D-muramoyl-L-alanyl-D-glutamate</name>
        <dbReference type="ChEBI" id="CHEBI:83900"/>
    </ligand>
</feature>
<dbReference type="InterPro" id="IPR035911">
    <property type="entry name" value="MurE/MurF_N"/>
</dbReference>
<dbReference type="PANTHER" id="PTHR23135">
    <property type="entry name" value="MUR LIGASE FAMILY MEMBER"/>
    <property type="match status" value="1"/>
</dbReference>
<dbReference type="SUPFAM" id="SSF53244">
    <property type="entry name" value="MurD-like peptide ligases, peptide-binding domain"/>
    <property type="match status" value="1"/>
</dbReference>
<feature type="binding site" evidence="11">
    <location>
        <begin position="157"/>
        <end position="158"/>
    </location>
    <ligand>
        <name>UDP-N-acetyl-alpha-D-muramoyl-L-alanyl-D-glutamate</name>
        <dbReference type="ChEBI" id="CHEBI:83900"/>
    </ligand>
</feature>
<feature type="short sequence motif" description="Meso-diaminopimelate recognition motif" evidence="11">
    <location>
        <begin position="411"/>
        <end position="414"/>
    </location>
</feature>
<evidence type="ECO:0000313" key="17">
    <source>
        <dbReference type="Proteomes" id="UP000285478"/>
    </source>
</evidence>
<dbReference type="PROSITE" id="PS01011">
    <property type="entry name" value="FOLYLPOLYGLU_SYNT_1"/>
    <property type="match status" value="1"/>
</dbReference>
<feature type="binding site" evidence="11">
    <location>
        <position position="460"/>
    </location>
    <ligand>
        <name>meso-2,6-diaminopimelate</name>
        <dbReference type="ChEBI" id="CHEBI:57791"/>
    </ligand>
</feature>
<dbReference type="AlphaFoldDB" id="A0A410H1L8"/>
<dbReference type="UniPathway" id="UPA00219"/>
<dbReference type="InterPro" id="IPR013221">
    <property type="entry name" value="Mur_ligase_cen"/>
</dbReference>
<keyword evidence="17" id="KW-1185">Reference proteome</keyword>
<keyword evidence="6 11" id="KW-0067">ATP-binding</keyword>
<proteinExistence type="inferred from homology"/>
<evidence type="ECO:0000256" key="12">
    <source>
        <dbReference type="RuleBase" id="RU004135"/>
    </source>
</evidence>
<comment type="similarity">
    <text evidence="1 11">Belongs to the MurCDEF family. MurE subfamily.</text>
</comment>
<keyword evidence="2 11" id="KW-0963">Cytoplasm</keyword>
<reference evidence="16 17" key="1">
    <citation type="journal article" date="2018" name="Environ. Microbiol.">
        <title>Genomes of ubiquitous marine and hypersaline Hydrogenovibrio, Thiomicrorhabdus and Thiomicrospira spp. encode a diversity of mechanisms to sustain chemolithoautotrophy in heterogeneous environments.</title>
        <authorList>
            <person name="Scott K.M."/>
            <person name="Williams J."/>
            <person name="Porter C.M.B."/>
            <person name="Russel S."/>
            <person name="Harmer T.L."/>
            <person name="Paul J.H."/>
            <person name="Antonen K.M."/>
            <person name="Bridges M.K."/>
            <person name="Camper G.J."/>
            <person name="Campla C.K."/>
            <person name="Casella L.G."/>
            <person name="Chase E."/>
            <person name="Conrad J.W."/>
            <person name="Cruz M.C."/>
            <person name="Dunlap D.S."/>
            <person name="Duran L."/>
            <person name="Fahsbender E.M."/>
            <person name="Goldsmith D.B."/>
            <person name="Keeley R.F."/>
            <person name="Kondoff M.R."/>
            <person name="Kussy B.I."/>
            <person name="Lane M.K."/>
            <person name="Lawler S."/>
            <person name="Leigh B.A."/>
            <person name="Lewis C."/>
            <person name="Lostal L.M."/>
            <person name="Marking D."/>
            <person name="Mancera P.A."/>
            <person name="McClenthan E.C."/>
            <person name="McIntyre E.A."/>
            <person name="Mine J.A."/>
            <person name="Modi S."/>
            <person name="Moore B.D."/>
            <person name="Morgan W.A."/>
            <person name="Nelson K.M."/>
            <person name="Nguyen K.N."/>
            <person name="Ogburn N."/>
            <person name="Parrino D.G."/>
            <person name="Pedapudi A.D."/>
            <person name="Pelham R.P."/>
            <person name="Preece A.M."/>
            <person name="Rampersad E.A."/>
            <person name="Richardson J.C."/>
            <person name="Rodgers C.M."/>
            <person name="Schaffer B.L."/>
            <person name="Sheridan N.E."/>
            <person name="Solone M.R."/>
            <person name="Staley Z.R."/>
            <person name="Tabuchi M."/>
            <person name="Waide R.J."/>
            <person name="Wanjugi P.W."/>
            <person name="Young S."/>
            <person name="Clum A."/>
            <person name="Daum C."/>
            <person name="Huntemann M."/>
            <person name="Ivanova N."/>
            <person name="Kyrpides N."/>
            <person name="Mikhailova N."/>
            <person name="Palaniappan K."/>
            <person name="Pillay M."/>
            <person name="Reddy T.B.K."/>
            <person name="Shapiro N."/>
            <person name="Stamatis D."/>
            <person name="Varghese N."/>
            <person name="Woyke T."/>
            <person name="Boden R."/>
            <person name="Freyermuth S.K."/>
            <person name="Kerfeld C.A."/>
        </authorList>
    </citation>
    <scope>NUCLEOTIDE SEQUENCE [LARGE SCALE GENOMIC DNA]</scope>
    <source>
        <strain evidence="16 17">JR-2</strain>
    </source>
</reference>
<keyword evidence="10 11" id="KW-0961">Cell wall biogenesis/degradation</keyword>
<evidence type="ECO:0000313" key="16">
    <source>
        <dbReference type="EMBL" id="QAB14794.1"/>
    </source>
</evidence>
<comment type="cofactor">
    <cofactor evidence="11">
        <name>Mg(2+)</name>
        <dbReference type="ChEBI" id="CHEBI:18420"/>
    </cofactor>
</comment>
<dbReference type="InterPro" id="IPR000713">
    <property type="entry name" value="Mur_ligase_N"/>
</dbReference>
<evidence type="ECO:0000256" key="4">
    <source>
        <dbReference type="ARBA" id="ARBA00022618"/>
    </source>
</evidence>
<feature type="binding site" evidence="11">
    <location>
        <begin position="115"/>
        <end position="121"/>
    </location>
    <ligand>
        <name>ATP</name>
        <dbReference type="ChEBI" id="CHEBI:30616"/>
    </ligand>
</feature>
<evidence type="ECO:0000259" key="13">
    <source>
        <dbReference type="Pfam" id="PF01225"/>
    </source>
</evidence>
<keyword evidence="4 11" id="KW-0132">Cell division</keyword>
<evidence type="ECO:0000256" key="2">
    <source>
        <dbReference type="ARBA" id="ARBA00022490"/>
    </source>
</evidence>
<comment type="pathway">
    <text evidence="11 12">Cell wall biogenesis; peptidoglycan biosynthesis.</text>
</comment>
<accession>A0A410H1L8</accession>
<evidence type="ECO:0000256" key="8">
    <source>
        <dbReference type="ARBA" id="ARBA00022984"/>
    </source>
</evidence>
<dbReference type="GO" id="GO:0005524">
    <property type="term" value="F:ATP binding"/>
    <property type="evidence" value="ECO:0007669"/>
    <property type="project" value="UniProtKB-UniRule"/>
</dbReference>
<dbReference type="GO" id="GO:0005737">
    <property type="term" value="C:cytoplasm"/>
    <property type="evidence" value="ECO:0007669"/>
    <property type="project" value="UniProtKB-SubCell"/>
</dbReference>
<organism evidence="16 17">
    <name type="scientific">Hydrogenovibrio thermophilus</name>
    <dbReference type="NCBI Taxonomy" id="265883"/>
    <lineage>
        <taxon>Bacteria</taxon>
        <taxon>Pseudomonadati</taxon>
        <taxon>Pseudomonadota</taxon>
        <taxon>Gammaproteobacteria</taxon>
        <taxon>Thiotrichales</taxon>
        <taxon>Piscirickettsiaceae</taxon>
        <taxon>Hydrogenovibrio</taxon>
    </lineage>
</organism>
<protein>
    <recommendedName>
        <fullName evidence="11">UDP-N-acetylmuramoyl-L-alanyl-D-glutamate--2,6-diaminopimelate ligase</fullName>
        <ecNumber evidence="11">6.3.2.13</ecNumber>
    </recommendedName>
    <alternativeName>
        <fullName evidence="11">Meso-A2pm-adding enzyme</fullName>
    </alternativeName>
    <alternativeName>
        <fullName evidence="11">Meso-diaminopimelate-adding enzyme</fullName>
    </alternativeName>
    <alternativeName>
        <fullName evidence="11">UDP-MurNAc-L-Ala-D-Glu:meso-diaminopimelate ligase</fullName>
    </alternativeName>
    <alternativeName>
        <fullName evidence="11">UDP-MurNAc-tripeptide synthetase</fullName>
    </alternativeName>
    <alternativeName>
        <fullName evidence="11">UDP-N-acetylmuramyl-tripeptide synthetase</fullName>
    </alternativeName>
</protein>
<feature type="modified residue" description="N6-carboxylysine" evidence="11">
    <location>
        <position position="224"/>
    </location>
</feature>
<dbReference type="GO" id="GO:0008360">
    <property type="term" value="P:regulation of cell shape"/>
    <property type="evidence" value="ECO:0007669"/>
    <property type="project" value="UniProtKB-KW"/>
</dbReference>
<dbReference type="KEGG" id="htr:EPV75_03465"/>
<evidence type="ECO:0000256" key="11">
    <source>
        <dbReference type="HAMAP-Rule" id="MF_00208"/>
    </source>
</evidence>
<dbReference type="SUPFAM" id="SSF53623">
    <property type="entry name" value="MurD-like peptide ligases, catalytic domain"/>
    <property type="match status" value="1"/>
</dbReference>
<evidence type="ECO:0000256" key="3">
    <source>
        <dbReference type="ARBA" id="ARBA00022598"/>
    </source>
</evidence>
<dbReference type="GO" id="GO:0004326">
    <property type="term" value="F:tetrahydrofolylpolyglutamate synthase activity"/>
    <property type="evidence" value="ECO:0007669"/>
    <property type="project" value="InterPro"/>
</dbReference>
<comment type="catalytic activity">
    <reaction evidence="11">
        <text>UDP-N-acetyl-alpha-D-muramoyl-L-alanyl-D-glutamate + meso-2,6-diaminopimelate + ATP = UDP-N-acetyl-alpha-D-muramoyl-L-alanyl-gamma-D-glutamyl-meso-2,6-diaminopimelate + ADP + phosphate + H(+)</text>
        <dbReference type="Rhea" id="RHEA:23676"/>
        <dbReference type="ChEBI" id="CHEBI:15378"/>
        <dbReference type="ChEBI" id="CHEBI:30616"/>
        <dbReference type="ChEBI" id="CHEBI:43474"/>
        <dbReference type="ChEBI" id="CHEBI:57791"/>
        <dbReference type="ChEBI" id="CHEBI:83900"/>
        <dbReference type="ChEBI" id="CHEBI:83905"/>
        <dbReference type="ChEBI" id="CHEBI:456216"/>
        <dbReference type="EC" id="6.3.2.13"/>
    </reaction>
</comment>
<evidence type="ECO:0000256" key="5">
    <source>
        <dbReference type="ARBA" id="ARBA00022741"/>
    </source>
</evidence>
<evidence type="ECO:0000259" key="15">
    <source>
        <dbReference type="Pfam" id="PF08245"/>
    </source>
</evidence>
<dbReference type="Gene3D" id="3.40.1390.10">
    <property type="entry name" value="MurE/MurF, N-terminal domain"/>
    <property type="match status" value="1"/>
</dbReference>
<keyword evidence="11" id="KW-0460">Magnesium</keyword>
<dbReference type="EMBL" id="CP035033">
    <property type="protein sequence ID" value="QAB14794.1"/>
    <property type="molecule type" value="Genomic_DNA"/>
</dbReference>
<feature type="binding site" evidence="11">
    <location>
        <position position="192"/>
    </location>
    <ligand>
        <name>UDP-N-acetyl-alpha-D-muramoyl-L-alanyl-D-glutamate</name>
        <dbReference type="ChEBI" id="CHEBI:83900"/>
    </ligand>
</feature>
<feature type="binding site" evidence="11">
    <location>
        <position position="387"/>
    </location>
    <ligand>
        <name>meso-2,6-diaminopimelate</name>
        <dbReference type="ChEBI" id="CHEBI:57791"/>
    </ligand>
</feature>
<feature type="domain" description="Mur ligase N-terminal catalytic" evidence="13">
    <location>
        <begin position="23"/>
        <end position="80"/>
    </location>
</feature>
<dbReference type="Pfam" id="PF01225">
    <property type="entry name" value="Mur_ligase"/>
    <property type="match status" value="1"/>
</dbReference>
<feature type="binding site" evidence="11">
    <location>
        <begin position="411"/>
        <end position="414"/>
    </location>
    <ligand>
        <name>meso-2,6-diaminopimelate</name>
        <dbReference type="ChEBI" id="CHEBI:57791"/>
    </ligand>
</feature>
<comment type="PTM">
    <text evidence="11">Carboxylation is probably crucial for Mg(2+) binding and, consequently, for the gamma-phosphate positioning of ATP.</text>
</comment>
<evidence type="ECO:0000256" key="7">
    <source>
        <dbReference type="ARBA" id="ARBA00022960"/>
    </source>
</evidence>
<keyword evidence="8 11" id="KW-0573">Peptidoglycan synthesis</keyword>
<dbReference type="NCBIfam" id="TIGR01085">
    <property type="entry name" value="murE"/>
    <property type="match status" value="1"/>
</dbReference>
<keyword evidence="9 11" id="KW-0131">Cell cycle</keyword>
<feature type="domain" description="Mur ligase C-terminal" evidence="14">
    <location>
        <begin position="335"/>
        <end position="462"/>
    </location>
</feature>
<dbReference type="GO" id="GO:0071555">
    <property type="term" value="P:cell wall organization"/>
    <property type="evidence" value="ECO:0007669"/>
    <property type="project" value="UniProtKB-KW"/>
</dbReference>
<evidence type="ECO:0000259" key="14">
    <source>
        <dbReference type="Pfam" id="PF02875"/>
    </source>
</evidence>
<dbReference type="NCBIfam" id="NF001124">
    <property type="entry name" value="PRK00139.1-2"/>
    <property type="match status" value="1"/>
</dbReference>
<gene>
    <name evidence="11" type="primary">murE</name>
    <name evidence="16" type="ORF">EPV75_03465</name>
</gene>
<keyword evidence="5 11" id="KW-0547">Nucleotide-binding</keyword>
<feature type="binding site" evidence="11">
    <location>
        <position position="30"/>
    </location>
    <ligand>
        <name>UDP-N-acetyl-alpha-D-muramoyl-L-alanyl-D-glutamate</name>
        <dbReference type="ChEBI" id="CHEBI:83900"/>
    </ligand>
</feature>
<feature type="binding site" evidence="11">
    <location>
        <position position="156"/>
    </location>
    <ligand>
        <name>UDP-N-acetyl-alpha-D-muramoyl-L-alanyl-D-glutamate</name>
        <dbReference type="ChEBI" id="CHEBI:83900"/>
    </ligand>
</feature>